<keyword evidence="3" id="KW-1185">Reference proteome</keyword>
<comment type="caution">
    <text evidence="2">The sequence shown here is derived from an EMBL/GenBank/DDBJ whole genome shotgun (WGS) entry which is preliminary data.</text>
</comment>
<dbReference type="CDD" id="cd06263">
    <property type="entry name" value="MAM"/>
    <property type="match status" value="1"/>
</dbReference>
<dbReference type="SMART" id="SM00137">
    <property type="entry name" value="MAM"/>
    <property type="match status" value="1"/>
</dbReference>
<dbReference type="InterPro" id="IPR051560">
    <property type="entry name" value="MAM_domain-containing"/>
</dbReference>
<evidence type="ECO:0000259" key="1">
    <source>
        <dbReference type="PROSITE" id="PS50060"/>
    </source>
</evidence>
<proteinExistence type="predicted"/>
<accession>A0A816HVP4</accession>
<feature type="non-terminal residue" evidence="2">
    <location>
        <position position="159"/>
    </location>
</feature>
<gene>
    <name evidence="2" type="ORF">XAT740_LOCUS63884</name>
</gene>
<reference evidence="2" key="1">
    <citation type="submission" date="2021-02" db="EMBL/GenBank/DDBJ databases">
        <authorList>
            <person name="Nowell W R."/>
        </authorList>
    </citation>
    <scope>NUCLEOTIDE SEQUENCE</scope>
</reference>
<dbReference type="Proteomes" id="UP000663828">
    <property type="component" value="Unassembled WGS sequence"/>
</dbReference>
<dbReference type="InterPro" id="IPR000998">
    <property type="entry name" value="MAM_dom"/>
</dbReference>
<dbReference type="Pfam" id="PF00629">
    <property type="entry name" value="MAM"/>
    <property type="match status" value="1"/>
</dbReference>
<evidence type="ECO:0000313" key="2">
    <source>
        <dbReference type="EMBL" id="CAF1690764.1"/>
    </source>
</evidence>
<dbReference type="SUPFAM" id="SSF49899">
    <property type="entry name" value="Concanavalin A-like lectins/glucanases"/>
    <property type="match status" value="1"/>
</dbReference>
<dbReference type="PANTHER" id="PTHR23282:SF123">
    <property type="entry name" value="MAM DOMAIN-CONTAINING GLYCOSYLPHOSPHATIDYLINOSITOL ANCHOR PROTEIN 1"/>
    <property type="match status" value="1"/>
</dbReference>
<dbReference type="GO" id="GO:0005794">
    <property type="term" value="C:Golgi apparatus"/>
    <property type="evidence" value="ECO:0007669"/>
    <property type="project" value="TreeGrafter"/>
</dbReference>
<dbReference type="GO" id="GO:0016020">
    <property type="term" value="C:membrane"/>
    <property type="evidence" value="ECO:0007669"/>
    <property type="project" value="InterPro"/>
</dbReference>
<protein>
    <recommendedName>
        <fullName evidence="1">MAM domain-containing protein</fullName>
    </recommendedName>
</protein>
<dbReference type="InterPro" id="IPR013320">
    <property type="entry name" value="ConA-like_dom_sf"/>
</dbReference>
<dbReference type="AlphaFoldDB" id="A0A816HVP4"/>
<dbReference type="PROSITE" id="PS50060">
    <property type="entry name" value="MAM_2"/>
    <property type="match status" value="1"/>
</dbReference>
<dbReference type="PANTHER" id="PTHR23282">
    <property type="entry name" value="APICAL ENDOSOMAL GLYCOPROTEIN PRECURSOR"/>
    <property type="match status" value="1"/>
</dbReference>
<sequence>VCDFVVDCKGGDDERSCGNCTFDGTSNSLCGWSDISKGIIRWERGSNETLVGAGQGPPFDHTTYQPNGNYIYLTQGNGTTPNAPARFVTPVLREASTTCLLEFWVYLTGTSSNQLSVKLLTGNQIERATLQRFHYKSMTNWTKVNIEIGRVDVPFQIAM</sequence>
<dbReference type="Gene3D" id="2.60.120.200">
    <property type="match status" value="1"/>
</dbReference>
<feature type="non-terminal residue" evidence="2">
    <location>
        <position position="1"/>
    </location>
</feature>
<organism evidence="2 3">
    <name type="scientific">Adineta ricciae</name>
    <name type="common">Rotifer</name>
    <dbReference type="NCBI Taxonomy" id="249248"/>
    <lineage>
        <taxon>Eukaryota</taxon>
        <taxon>Metazoa</taxon>
        <taxon>Spiralia</taxon>
        <taxon>Gnathifera</taxon>
        <taxon>Rotifera</taxon>
        <taxon>Eurotatoria</taxon>
        <taxon>Bdelloidea</taxon>
        <taxon>Adinetida</taxon>
        <taxon>Adinetidae</taxon>
        <taxon>Adineta</taxon>
    </lineage>
</organism>
<evidence type="ECO:0000313" key="3">
    <source>
        <dbReference type="Proteomes" id="UP000663828"/>
    </source>
</evidence>
<name>A0A816HVP4_ADIRI</name>
<dbReference type="EMBL" id="CAJNOR010020712">
    <property type="protein sequence ID" value="CAF1690764.1"/>
    <property type="molecule type" value="Genomic_DNA"/>
</dbReference>
<feature type="domain" description="MAM" evidence="1">
    <location>
        <begin position="18"/>
        <end position="159"/>
    </location>
</feature>